<dbReference type="PANTHER" id="PTHR32039:SF7">
    <property type="entry name" value="COMPETENCE PROTEIN COMM"/>
    <property type="match status" value="1"/>
</dbReference>
<dbReference type="GO" id="GO:0005524">
    <property type="term" value="F:ATP binding"/>
    <property type="evidence" value="ECO:0007669"/>
    <property type="project" value="UniProtKB-KW"/>
</dbReference>
<evidence type="ECO:0000259" key="4">
    <source>
        <dbReference type="PROSITE" id="PS50051"/>
    </source>
</evidence>
<dbReference type="SUPFAM" id="SSF52540">
    <property type="entry name" value="P-loop containing nucleoside triphosphate hydrolases"/>
    <property type="match status" value="1"/>
</dbReference>
<protein>
    <submittedName>
        <fullName evidence="5">Competence protein ComM</fullName>
    </submittedName>
</protein>
<dbReference type="PANTHER" id="PTHR32039">
    <property type="entry name" value="MAGNESIUM-CHELATASE SUBUNIT CHLI"/>
    <property type="match status" value="1"/>
</dbReference>
<dbReference type="SMART" id="SM00382">
    <property type="entry name" value="AAA"/>
    <property type="match status" value="1"/>
</dbReference>
<dbReference type="InterPro" id="IPR000523">
    <property type="entry name" value="Mg_chelatse_chII-like_cat_dom"/>
</dbReference>
<evidence type="ECO:0000313" key="6">
    <source>
        <dbReference type="Proteomes" id="UP000236173"/>
    </source>
</evidence>
<dbReference type="PRINTS" id="PR01657">
    <property type="entry name" value="MCMFAMILY"/>
</dbReference>
<dbReference type="PROSITE" id="PS50051">
    <property type="entry name" value="MCM_2"/>
    <property type="match status" value="1"/>
</dbReference>
<dbReference type="Pfam" id="PF13335">
    <property type="entry name" value="Mg_chelatase_C"/>
    <property type="match status" value="1"/>
</dbReference>
<dbReference type="Pfam" id="PF01078">
    <property type="entry name" value="Mg_chelatase"/>
    <property type="match status" value="1"/>
</dbReference>
<dbReference type="InterPro" id="IPR004482">
    <property type="entry name" value="Mg_chelat-rel"/>
</dbReference>
<reference evidence="6" key="1">
    <citation type="submission" date="2017-09" db="EMBL/GenBank/DDBJ databases">
        <title>Metaegenomics of thermophilic ammonia-oxidizing enrichment culture.</title>
        <authorList>
            <person name="Kato S."/>
            <person name="Suzuki K."/>
        </authorList>
    </citation>
    <scope>NUCLEOTIDE SEQUENCE [LARGE SCALE GENOMIC DNA]</scope>
</reference>
<comment type="caution">
    <text evidence="5">The sequence shown here is derived from an EMBL/GenBank/DDBJ whole genome shotgun (WGS) entry which is preliminary data.</text>
</comment>
<dbReference type="InterPro" id="IPR020568">
    <property type="entry name" value="Ribosomal_Su5_D2-typ_SF"/>
</dbReference>
<dbReference type="InterPro" id="IPR001208">
    <property type="entry name" value="MCM_dom"/>
</dbReference>
<dbReference type="EMBL" id="BEHT01000005">
    <property type="protein sequence ID" value="GBC98054.1"/>
    <property type="molecule type" value="Genomic_DNA"/>
</dbReference>
<comment type="similarity">
    <text evidence="1">Belongs to the Mg-chelatase subunits D/I family. ComM subfamily.</text>
</comment>
<dbReference type="InterPro" id="IPR025158">
    <property type="entry name" value="Mg_chelat-rel_C"/>
</dbReference>
<evidence type="ECO:0000313" key="5">
    <source>
        <dbReference type="EMBL" id="GBC98054.1"/>
    </source>
</evidence>
<proteinExistence type="inferred from homology"/>
<dbReference type="AlphaFoldDB" id="A0A2H5XA68"/>
<dbReference type="NCBIfam" id="TIGR00368">
    <property type="entry name" value="YifB family Mg chelatase-like AAA ATPase"/>
    <property type="match status" value="1"/>
</dbReference>
<sequence length="509" mass="55066">MLAVLESGAVWGMAPYLVRVEVDIAPGTTAFTIVGLPDKAVQESAQRVRAALRNCGYEFPAKRITVNLSPADVRKEGPAFDLPIALGILVATEQLPPLPEGTVVLGELSLDGAVQPVNGVLAIAMEARQQGRRHLLVPADNAVEAAVVDGIATFGVTSLPEAVQAVSGERTPMPRPPIAIAEPHYEVDFAEVKGQESAKRAMEVAAAGGHSILMVGPPGAGKSMLARRLATILPPLTLDEALEVTKIYSIAGKLPKGCGLMTERPFRAPHHTVSAAGLIGGGSFPKPGEISLAHHGVLFLDELPEFHRDVLEALRQPLEEGTVTVTRATHSVTFPARFVLVAAMNPCPCGYATDTVRRCTCTPQQIRTYRRRISGPLLDRFDIHLEVPRLTAEEILEPGAGEPSARIRERVLRARERQRDRFDRLGLPIPCNAHLPPKLVREVCVLDNDAKELLRTAIQSLGLSARAHDRIVKVARTIADLEGSDTIRSRHIAEAITYRSLDRQLFETL</sequence>
<feature type="domain" description="MCM C-terminal AAA(+) ATPase" evidence="4">
    <location>
        <begin position="288"/>
        <end position="383"/>
    </location>
</feature>
<evidence type="ECO:0000256" key="2">
    <source>
        <dbReference type="ARBA" id="ARBA00022741"/>
    </source>
</evidence>
<dbReference type="Gene3D" id="3.30.230.10">
    <property type="match status" value="1"/>
</dbReference>
<gene>
    <name evidence="5" type="primary">comM</name>
    <name evidence="5" type="ORF">HRbin17_00549</name>
</gene>
<dbReference type="InterPro" id="IPR027417">
    <property type="entry name" value="P-loop_NTPase"/>
</dbReference>
<dbReference type="InterPro" id="IPR014721">
    <property type="entry name" value="Ribsml_uS5_D2-typ_fold_subgr"/>
</dbReference>
<organism evidence="5 6">
    <name type="scientific">Candidatus Fervidibacter japonicus</name>
    <dbReference type="NCBI Taxonomy" id="2035412"/>
    <lineage>
        <taxon>Bacteria</taxon>
        <taxon>Candidatus Fervidibacterota</taxon>
        <taxon>Candidatus Fervidibacter</taxon>
    </lineage>
</organism>
<dbReference type="InterPro" id="IPR045006">
    <property type="entry name" value="CHLI-like"/>
</dbReference>
<dbReference type="SUPFAM" id="SSF54211">
    <property type="entry name" value="Ribosomal protein S5 domain 2-like"/>
    <property type="match status" value="1"/>
</dbReference>
<dbReference type="Proteomes" id="UP000236173">
    <property type="component" value="Unassembled WGS sequence"/>
</dbReference>
<accession>A0A2H5XA68</accession>
<keyword evidence="3" id="KW-0067">ATP-binding</keyword>
<dbReference type="Gene3D" id="3.40.50.300">
    <property type="entry name" value="P-loop containing nucleotide triphosphate hydrolases"/>
    <property type="match status" value="1"/>
</dbReference>
<evidence type="ECO:0000256" key="3">
    <source>
        <dbReference type="ARBA" id="ARBA00022840"/>
    </source>
</evidence>
<name>A0A2H5XA68_9BACT</name>
<keyword evidence="2" id="KW-0547">Nucleotide-binding</keyword>
<dbReference type="Pfam" id="PF13541">
    <property type="entry name" value="ChlI"/>
    <property type="match status" value="1"/>
</dbReference>
<evidence type="ECO:0000256" key="1">
    <source>
        <dbReference type="ARBA" id="ARBA00006354"/>
    </source>
</evidence>
<dbReference type="InterPro" id="IPR003593">
    <property type="entry name" value="AAA+_ATPase"/>
</dbReference>
<dbReference type="GO" id="GO:0003677">
    <property type="term" value="F:DNA binding"/>
    <property type="evidence" value="ECO:0007669"/>
    <property type="project" value="InterPro"/>
</dbReference>